<dbReference type="InterPro" id="IPR011009">
    <property type="entry name" value="Kinase-like_dom_sf"/>
</dbReference>
<dbReference type="Gene3D" id="2.60.120.560">
    <property type="entry name" value="Exo-inulinase, domain 1"/>
    <property type="match status" value="1"/>
</dbReference>
<dbReference type="PROSITE" id="PS00108">
    <property type="entry name" value="PROTEIN_KINASE_ST"/>
    <property type="match status" value="1"/>
</dbReference>
<dbReference type="PANTHER" id="PTHR43289">
    <property type="entry name" value="MITOGEN-ACTIVATED PROTEIN KINASE KINASE KINASE 20-RELATED"/>
    <property type="match status" value="1"/>
</dbReference>
<dbReference type="Gene3D" id="3.30.200.20">
    <property type="entry name" value="Phosphorylase Kinase, domain 1"/>
    <property type="match status" value="1"/>
</dbReference>
<dbReference type="InterPro" id="IPR008271">
    <property type="entry name" value="Ser/Thr_kinase_AS"/>
</dbReference>
<feature type="transmembrane region" description="Helical" evidence="7">
    <location>
        <begin position="394"/>
        <end position="417"/>
    </location>
</feature>
<keyword evidence="7" id="KW-1133">Transmembrane helix</keyword>
<sequence length="641" mass="70734">MSELEGTTLGPYTIIRLLGRGGMARVYLAHDAAQEREVAIKVVHADNEEYLERFWREISAIEQLEHEHILPAYDYGTEEHWHYLVMPHIEGGTLRQLIKQGPLRPAHVGEILYQLADALQFAHDRGIIHRDIKPSNILMRDDHYSYLADFGLAKSLENSHEMTLTQSGTLLGTPEYMAPDLAEGPATASSDIYAMGVVLYQMLTGRLPFTAETPIAVYWKQLRERPHPPSHLKPDLSPAIDHVVMRALAKHPAQRYQSPRELADEFQIALISPEMLLSADDDDLYEGANYASGELDDPSARLEDGDAPVQVAEHASHHTPYTTRERLVLPDNPMLAPTTVTKTRDDRRTPFFGTNAPSGEHFSGDSAIRAVRTNTTRTAQQKRLEHARKRRNRVLAIILIGLLLTVVLPMAFIYYIFVTHQGGTHTPGTNEIATPSVARTSQASSLDISATATAAPIATVTSATPLLNTSLASNDSGNWSEGVGRCVFTNGGYHVLVQQADYLQPCPLRNTSFSDGALQVDSTLLSANNAGILVRAQGEQFYDFEISSQGTYFFRRHDVGLGASYVYLLQPTSSAAIKVGQSNTLLVIAQGATFKFYINGSFVAETRDSFYSSGQIALVTGTLTPQHTGEGIFNNFKLYKL</sequence>
<dbReference type="Pfam" id="PF00069">
    <property type="entry name" value="Pkinase"/>
    <property type="match status" value="1"/>
</dbReference>
<dbReference type="EC" id="2.7.11.1" evidence="1"/>
<keyword evidence="5 6" id="KW-0067">ATP-binding</keyword>
<dbReference type="InterPro" id="IPR000719">
    <property type="entry name" value="Prot_kinase_dom"/>
</dbReference>
<keyword evidence="3 6" id="KW-0547">Nucleotide-binding</keyword>
<evidence type="ECO:0000256" key="7">
    <source>
        <dbReference type="SAM" id="Phobius"/>
    </source>
</evidence>
<evidence type="ECO:0000259" key="8">
    <source>
        <dbReference type="PROSITE" id="PS50011"/>
    </source>
</evidence>
<keyword evidence="7" id="KW-0472">Membrane</keyword>
<dbReference type="Proteomes" id="UP000654345">
    <property type="component" value="Unassembled WGS sequence"/>
</dbReference>
<evidence type="ECO:0000256" key="1">
    <source>
        <dbReference type="ARBA" id="ARBA00012513"/>
    </source>
</evidence>
<evidence type="ECO:0000313" key="10">
    <source>
        <dbReference type="Proteomes" id="UP000654345"/>
    </source>
</evidence>
<dbReference type="InterPro" id="IPR010496">
    <property type="entry name" value="AL/BT2_dom"/>
</dbReference>
<keyword evidence="10" id="KW-1185">Reference proteome</keyword>
<keyword evidence="2" id="KW-0808">Transferase</keyword>
<dbReference type="RefSeq" id="WP_201370503.1">
    <property type="nucleotide sequence ID" value="NZ_BNJG01000001.1"/>
</dbReference>
<keyword evidence="4" id="KW-0418">Kinase</keyword>
<reference evidence="9 10" key="1">
    <citation type="journal article" date="2021" name="Int. J. Syst. Evol. Microbiol.">
        <title>Reticulibacter mediterranei gen. nov., sp. nov., within the new family Reticulibacteraceae fam. nov., and Ktedonospora formicarum gen. nov., sp. nov., Ktedonobacter robiniae sp. nov., Dictyobacter formicarum sp. nov. and Dictyobacter arantiisoli sp. nov., belonging to the class Ktedonobacteria.</title>
        <authorList>
            <person name="Yabe S."/>
            <person name="Zheng Y."/>
            <person name="Wang C.M."/>
            <person name="Sakai Y."/>
            <person name="Abe K."/>
            <person name="Yokota A."/>
            <person name="Donadio S."/>
            <person name="Cavaletti L."/>
            <person name="Monciardini P."/>
        </authorList>
    </citation>
    <scope>NUCLEOTIDE SEQUENCE [LARGE SCALE GENOMIC DNA]</scope>
    <source>
        <strain evidence="9 10">SOSP1-30</strain>
    </source>
</reference>
<dbReference type="SMART" id="SM00220">
    <property type="entry name" value="S_TKc"/>
    <property type="match status" value="1"/>
</dbReference>
<feature type="binding site" evidence="6">
    <location>
        <position position="41"/>
    </location>
    <ligand>
        <name>ATP</name>
        <dbReference type="ChEBI" id="CHEBI:30616"/>
    </ligand>
</feature>
<evidence type="ECO:0000256" key="2">
    <source>
        <dbReference type="ARBA" id="ARBA00022679"/>
    </source>
</evidence>
<dbReference type="PROSITE" id="PS50011">
    <property type="entry name" value="PROTEIN_KINASE_DOM"/>
    <property type="match status" value="1"/>
</dbReference>
<dbReference type="EMBL" id="BNJG01000001">
    <property type="protein sequence ID" value="GHO53714.1"/>
    <property type="molecule type" value="Genomic_DNA"/>
</dbReference>
<dbReference type="SUPFAM" id="SSF56112">
    <property type="entry name" value="Protein kinase-like (PK-like)"/>
    <property type="match status" value="1"/>
</dbReference>
<name>A0ABQ3ULW6_9CHLR</name>
<dbReference type="Gene3D" id="1.10.510.10">
    <property type="entry name" value="Transferase(Phosphotransferase) domain 1"/>
    <property type="match status" value="1"/>
</dbReference>
<feature type="domain" description="Protein kinase" evidence="8">
    <location>
        <begin position="12"/>
        <end position="267"/>
    </location>
</feature>
<dbReference type="CDD" id="cd14014">
    <property type="entry name" value="STKc_PknB_like"/>
    <property type="match status" value="1"/>
</dbReference>
<protein>
    <recommendedName>
        <fullName evidence="1">non-specific serine/threonine protein kinase</fullName>
        <ecNumber evidence="1">2.7.11.1</ecNumber>
    </recommendedName>
</protein>
<dbReference type="PROSITE" id="PS00107">
    <property type="entry name" value="PROTEIN_KINASE_ATP"/>
    <property type="match status" value="1"/>
</dbReference>
<evidence type="ECO:0000313" key="9">
    <source>
        <dbReference type="EMBL" id="GHO53714.1"/>
    </source>
</evidence>
<evidence type="ECO:0000256" key="3">
    <source>
        <dbReference type="ARBA" id="ARBA00022741"/>
    </source>
</evidence>
<dbReference type="Pfam" id="PF06439">
    <property type="entry name" value="3keto-disac_hyd"/>
    <property type="match status" value="1"/>
</dbReference>
<gene>
    <name evidence="9" type="ORF">KSB_21890</name>
</gene>
<evidence type="ECO:0000256" key="6">
    <source>
        <dbReference type="PROSITE-ProRule" id="PRU10141"/>
    </source>
</evidence>
<evidence type="ECO:0000256" key="4">
    <source>
        <dbReference type="ARBA" id="ARBA00022777"/>
    </source>
</evidence>
<comment type="caution">
    <text evidence="9">The sequence shown here is derived from an EMBL/GenBank/DDBJ whole genome shotgun (WGS) entry which is preliminary data.</text>
</comment>
<dbReference type="PANTHER" id="PTHR43289:SF6">
    <property type="entry name" value="SERINE_THREONINE-PROTEIN KINASE NEKL-3"/>
    <property type="match status" value="1"/>
</dbReference>
<proteinExistence type="predicted"/>
<keyword evidence="7" id="KW-0812">Transmembrane</keyword>
<dbReference type="InterPro" id="IPR017441">
    <property type="entry name" value="Protein_kinase_ATP_BS"/>
</dbReference>
<accession>A0ABQ3ULW6</accession>
<organism evidence="9 10">
    <name type="scientific">Ktedonobacter robiniae</name>
    <dbReference type="NCBI Taxonomy" id="2778365"/>
    <lineage>
        <taxon>Bacteria</taxon>
        <taxon>Bacillati</taxon>
        <taxon>Chloroflexota</taxon>
        <taxon>Ktedonobacteria</taxon>
        <taxon>Ktedonobacterales</taxon>
        <taxon>Ktedonobacteraceae</taxon>
        <taxon>Ktedonobacter</taxon>
    </lineage>
</organism>
<evidence type="ECO:0000256" key="5">
    <source>
        <dbReference type="ARBA" id="ARBA00022840"/>
    </source>
</evidence>